<feature type="transmembrane region" description="Helical" evidence="7">
    <location>
        <begin position="170"/>
        <end position="187"/>
    </location>
</feature>
<evidence type="ECO:0000259" key="8">
    <source>
        <dbReference type="Pfam" id="PF09335"/>
    </source>
</evidence>
<dbReference type="OrthoDB" id="162303at2"/>
<feature type="domain" description="VTT" evidence="8">
    <location>
        <begin position="34"/>
        <end position="158"/>
    </location>
</feature>
<sequence length="207" mass="21319">MDAINDLILQLISSPWIFLAMLVVALVDGFFPPVPSETVLVAAAAVAASTGRPNLLILGAAAAVGAAIGDNIAFAIGRSVGVQRFGWMRRPRVAHTFERAGSALETRGAGLVLGARFIPVGRVAVNVSAGALGYPWRRFAVLSVLGGASWTVYSVALGLLAGAWLKDQPLLSALVGIVLAVGLGLVVDRVLAARRRSASAAAWQDGA</sequence>
<gene>
    <name evidence="9" type="ORF">LK09_13395</name>
</gene>
<dbReference type="InterPro" id="IPR032816">
    <property type="entry name" value="VTT_dom"/>
</dbReference>
<evidence type="ECO:0000313" key="9">
    <source>
        <dbReference type="EMBL" id="KHK96947.1"/>
    </source>
</evidence>
<evidence type="ECO:0000256" key="5">
    <source>
        <dbReference type="ARBA" id="ARBA00022989"/>
    </source>
</evidence>
<reference evidence="9 10" key="1">
    <citation type="submission" date="2014-11" db="EMBL/GenBank/DDBJ databases">
        <title>Genome sequence of Microbacterium mangrovi MUSC 115(T).</title>
        <authorList>
            <person name="Lee L.-H."/>
        </authorList>
    </citation>
    <scope>NUCLEOTIDE SEQUENCE [LARGE SCALE GENOMIC DNA]</scope>
    <source>
        <strain evidence="9 10">MUSC 115</strain>
    </source>
</reference>
<keyword evidence="6 7" id="KW-0472">Membrane</keyword>
<dbReference type="PANTHER" id="PTHR30353:SF0">
    <property type="entry name" value="TRANSMEMBRANE PROTEIN"/>
    <property type="match status" value="1"/>
</dbReference>
<dbReference type="AlphaFoldDB" id="A0A0B2A5S2"/>
<dbReference type="STRING" id="1348253.LK09_13395"/>
<keyword evidence="4 7" id="KW-0812">Transmembrane</keyword>
<feature type="transmembrane region" description="Helical" evidence="7">
    <location>
        <begin position="55"/>
        <end position="80"/>
    </location>
</feature>
<proteinExistence type="inferred from homology"/>
<evidence type="ECO:0000256" key="1">
    <source>
        <dbReference type="ARBA" id="ARBA00004651"/>
    </source>
</evidence>
<name>A0A0B2A5S2_9MICO</name>
<keyword evidence="10" id="KW-1185">Reference proteome</keyword>
<comment type="similarity">
    <text evidence="2 7">Belongs to the DedA family.</text>
</comment>
<keyword evidence="3 7" id="KW-1003">Cell membrane</keyword>
<dbReference type="PANTHER" id="PTHR30353">
    <property type="entry name" value="INNER MEMBRANE PROTEIN DEDA-RELATED"/>
    <property type="match status" value="1"/>
</dbReference>
<comment type="caution">
    <text evidence="9">The sequence shown here is derived from an EMBL/GenBank/DDBJ whole genome shotgun (WGS) entry which is preliminary data.</text>
</comment>
<protein>
    <submittedName>
        <fullName evidence="9">Membrane protein</fullName>
    </submittedName>
</protein>
<feature type="transmembrane region" description="Helical" evidence="7">
    <location>
        <begin position="139"/>
        <end position="164"/>
    </location>
</feature>
<evidence type="ECO:0000256" key="2">
    <source>
        <dbReference type="ARBA" id="ARBA00010792"/>
    </source>
</evidence>
<accession>A0A0B2A5S2</accession>
<organism evidence="9 10">
    <name type="scientific">Microbacterium mangrovi</name>
    <dbReference type="NCBI Taxonomy" id="1348253"/>
    <lineage>
        <taxon>Bacteria</taxon>
        <taxon>Bacillati</taxon>
        <taxon>Actinomycetota</taxon>
        <taxon>Actinomycetes</taxon>
        <taxon>Micrococcales</taxon>
        <taxon>Microbacteriaceae</taxon>
        <taxon>Microbacterium</taxon>
    </lineage>
</organism>
<evidence type="ECO:0000256" key="7">
    <source>
        <dbReference type="RuleBase" id="RU367016"/>
    </source>
</evidence>
<dbReference type="Proteomes" id="UP000031030">
    <property type="component" value="Unassembled WGS sequence"/>
</dbReference>
<keyword evidence="5 7" id="KW-1133">Transmembrane helix</keyword>
<feature type="transmembrane region" description="Helical" evidence="7">
    <location>
        <begin position="7"/>
        <end position="27"/>
    </location>
</feature>
<dbReference type="Pfam" id="PF09335">
    <property type="entry name" value="VTT_dom"/>
    <property type="match status" value="1"/>
</dbReference>
<dbReference type="GO" id="GO:0005886">
    <property type="term" value="C:plasma membrane"/>
    <property type="evidence" value="ECO:0007669"/>
    <property type="project" value="UniProtKB-SubCell"/>
</dbReference>
<dbReference type="InterPro" id="IPR032818">
    <property type="entry name" value="DedA-like"/>
</dbReference>
<evidence type="ECO:0000256" key="4">
    <source>
        <dbReference type="ARBA" id="ARBA00022692"/>
    </source>
</evidence>
<evidence type="ECO:0000313" key="10">
    <source>
        <dbReference type="Proteomes" id="UP000031030"/>
    </source>
</evidence>
<evidence type="ECO:0000256" key="6">
    <source>
        <dbReference type="ARBA" id="ARBA00023136"/>
    </source>
</evidence>
<dbReference type="EMBL" id="JTDK01000012">
    <property type="protein sequence ID" value="KHK96947.1"/>
    <property type="molecule type" value="Genomic_DNA"/>
</dbReference>
<evidence type="ECO:0000256" key="3">
    <source>
        <dbReference type="ARBA" id="ARBA00022475"/>
    </source>
</evidence>
<comment type="subcellular location">
    <subcellularLocation>
        <location evidence="1 7">Cell membrane</location>
        <topology evidence="1 7">Multi-pass membrane protein</topology>
    </subcellularLocation>
</comment>
<dbReference type="RefSeq" id="WP_039400625.1">
    <property type="nucleotide sequence ID" value="NZ_JTDK01000012.1"/>
</dbReference>